<gene>
    <name evidence="2" type="ORF">QYF68_26880</name>
</gene>
<accession>A0ABT8HLJ2</accession>
<reference evidence="2" key="1">
    <citation type="submission" date="2023-07" db="EMBL/GenBank/DDBJ databases">
        <title>Degradation of tert-butanol by M. austroafricanum TBA100.</title>
        <authorList>
            <person name="Helbich S."/>
            <person name="Vainshtein Y."/>
        </authorList>
    </citation>
    <scope>NUCLEOTIDE SEQUENCE</scope>
    <source>
        <strain evidence="2">TBA100</strain>
    </source>
</reference>
<comment type="caution">
    <text evidence="2">The sequence shown here is derived from an EMBL/GenBank/DDBJ whole genome shotgun (WGS) entry which is preliminary data.</text>
</comment>
<organism evidence="2 3">
    <name type="scientific">Mycolicibacterium austroafricanum</name>
    <name type="common">Mycobacterium austroafricanum</name>
    <dbReference type="NCBI Taxonomy" id="39687"/>
    <lineage>
        <taxon>Bacteria</taxon>
        <taxon>Bacillati</taxon>
        <taxon>Actinomycetota</taxon>
        <taxon>Actinomycetes</taxon>
        <taxon>Mycobacteriales</taxon>
        <taxon>Mycobacteriaceae</taxon>
        <taxon>Mycolicibacterium</taxon>
    </lineage>
</organism>
<evidence type="ECO:0000313" key="3">
    <source>
        <dbReference type="Proteomes" id="UP001172687"/>
    </source>
</evidence>
<protein>
    <submittedName>
        <fullName evidence="2">Uncharacterized protein</fullName>
    </submittedName>
</protein>
<proteinExistence type="predicted"/>
<dbReference type="EMBL" id="JAUHTC010000091">
    <property type="protein sequence ID" value="MDN4521420.1"/>
    <property type="molecule type" value="Genomic_DNA"/>
</dbReference>
<sequence length="48" mass="5533">MRDLPQQHHCDLGLVDDDHTPDMRTPPAATRGDLNEPNNHAIKREKEF</sequence>
<keyword evidence="3" id="KW-1185">Reference proteome</keyword>
<feature type="region of interest" description="Disordered" evidence="1">
    <location>
        <begin position="1"/>
        <end position="48"/>
    </location>
</feature>
<evidence type="ECO:0000313" key="2">
    <source>
        <dbReference type="EMBL" id="MDN4521420.1"/>
    </source>
</evidence>
<evidence type="ECO:0000256" key="1">
    <source>
        <dbReference type="SAM" id="MobiDB-lite"/>
    </source>
</evidence>
<dbReference type="RefSeq" id="WP_301161815.1">
    <property type="nucleotide sequence ID" value="NZ_JAUHTC010000091.1"/>
</dbReference>
<dbReference type="Proteomes" id="UP001172687">
    <property type="component" value="Unassembled WGS sequence"/>
</dbReference>
<feature type="compositionally biased region" description="Basic and acidic residues" evidence="1">
    <location>
        <begin position="1"/>
        <end position="22"/>
    </location>
</feature>
<name>A0ABT8HLJ2_MYCAO</name>